<name>A0ABT3DEC7_9BACI</name>
<comment type="caution">
    <text evidence="11">The sequence shown here is derived from an EMBL/GenBank/DDBJ whole genome shotgun (WGS) entry which is preliminary data.</text>
</comment>
<evidence type="ECO:0000313" key="11">
    <source>
        <dbReference type="EMBL" id="MCV9885324.1"/>
    </source>
</evidence>
<dbReference type="PROSITE" id="PS01124">
    <property type="entry name" value="HTH_ARAC_FAMILY_2"/>
    <property type="match status" value="1"/>
</dbReference>
<keyword evidence="3 8" id="KW-0597">Phosphoprotein</keyword>
<evidence type="ECO:0000313" key="12">
    <source>
        <dbReference type="Proteomes" id="UP001526147"/>
    </source>
</evidence>
<evidence type="ECO:0000256" key="2">
    <source>
        <dbReference type="ARBA" id="ARBA00022490"/>
    </source>
</evidence>
<dbReference type="InterPro" id="IPR018060">
    <property type="entry name" value="HTH_AraC"/>
</dbReference>
<accession>A0ABT3DEC7</accession>
<feature type="domain" description="Response regulatory" evidence="10">
    <location>
        <begin position="2"/>
        <end position="119"/>
    </location>
</feature>
<dbReference type="Pfam" id="PF12833">
    <property type="entry name" value="HTH_18"/>
    <property type="match status" value="1"/>
</dbReference>
<dbReference type="SUPFAM" id="SSF46689">
    <property type="entry name" value="Homeodomain-like"/>
    <property type="match status" value="2"/>
</dbReference>
<dbReference type="InterPro" id="IPR018062">
    <property type="entry name" value="HTH_AraC-typ_CS"/>
</dbReference>
<evidence type="ECO:0000256" key="8">
    <source>
        <dbReference type="PROSITE-ProRule" id="PRU00169"/>
    </source>
</evidence>
<dbReference type="Proteomes" id="UP001526147">
    <property type="component" value="Unassembled WGS sequence"/>
</dbReference>
<evidence type="ECO:0000256" key="6">
    <source>
        <dbReference type="ARBA" id="ARBA00023125"/>
    </source>
</evidence>
<evidence type="ECO:0000256" key="4">
    <source>
        <dbReference type="ARBA" id="ARBA00023012"/>
    </source>
</evidence>
<dbReference type="EMBL" id="JAOYEY010000031">
    <property type="protein sequence ID" value="MCV9885324.1"/>
    <property type="molecule type" value="Genomic_DNA"/>
</dbReference>
<dbReference type="InterPro" id="IPR020449">
    <property type="entry name" value="Tscrpt_reg_AraC-type_HTH"/>
</dbReference>
<organism evidence="11 12">
    <name type="scientific">Metabacillus halosaccharovorans</name>
    <dbReference type="NCBI Taxonomy" id="930124"/>
    <lineage>
        <taxon>Bacteria</taxon>
        <taxon>Bacillati</taxon>
        <taxon>Bacillota</taxon>
        <taxon>Bacilli</taxon>
        <taxon>Bacillales</taxon>
        <taxon>Bacillaceae</taxon>
        <taxon>Metabacillus</taxon>
    </lineage>
</organism>
<dbReference type="SMART" id="SM00342">
    <property type="entry name" value="HTH_ARAC"/>
    <property type="match status" value="1"/>
</dbReference>
<dbReference type="Gene3D" id="3.40.50.2300">
    <property type="match status" value="1"/>
</dbReference>
<sequence length="527" mass="62577">MKAIIIDDETHVREGLLLLAEWKRFGIQKVFEAKDGEEAQNLIIQNQPEIIFTDMNMPNFDGIKLLKWLSKNEIKSKIIVISGYDDFHYMRNAITYGSYDYLLKPIDPGLLNETLERAVSDWKKEALQRESTNETNRVINEVKPLYWDYLFSNIIANQVVSDETVQKIKKEFGVLVNKVECTISLIFISSKIIEKFDNDKDLAFFTLLNISNEIVRSKQSGFCFRNINKENEIVVLLWNSKNEIEILKKIQTEIYKFSGINALFVVGKPLSLIKEAYHSARKTLLKHNMMECSKRNNIVCYEDITTGPNLHLFDFAEDIKWAVQSSSTEQMEEIMQKIFYALESKHVLSYEQVSVWEEQFEILRKNWLKEYNTNEDVAFYKGTNYWDDKGRFSFNKFKEEKRKEFYELIHLLNDVRYKKETNSIQEIEAYLRKNYEKDITLQEIAERFFLSREYISRKFKQEYHETLTNYLTKIRIEKAKELLENPHLKVYEISYKVGYPNEKYFSKVFKKLVGVTPNVYRIHVMSK</sequence>
<reference evidence="11 12" key="1">
    <citation type="submission" date="2022-10" db="EMBL/GenBank/DDBJ databases">
        <title>Draft genome assembly of moderately radiation resistant bacterium Metabacillus halosaccharovorans.</title>
        <authorList>
            <person name="Pal S."/>
            <person name="Gopinathan A."/>
        </authorList>
    </citation>
    <scope>NUCLEOTIDE SEQUENCE [LARGE SCALE GENOMIC DNA]</scope>
    <source>
        <strain evidence="11 12">VITHBRA001</strain>
    </source>
</reference>
<dbReference type="CDD" id="cd17536">
    <property type="entry name" value="REC_YesN-like"/>
    <property type="match status" value="1"/>
</dbReference>
<keyword evidence="5" id="KW-0805">Transcription regulation</keyword>
<evidence type="ECO:0000259" key="9">
    <source>
        <dbReference type="PROSITE" id="PS01124"/>
    </source>
</evidence>
<dbReference type="PANTHER" id="PTHR42713">
    <property type="entry name" value="HISTIDINE KINASE-RELATED"/>
    <property type="match status" value="1"/>
</dbReference>
<proteinExistence type="predicted"/>
<feature type="modified residue" description="4-aspartylphosphate" evidence="8">
    <location>
        <position position="54"/>
    </location>
</feature>
<dbReference type="InterPro" id="IPR009057">
    <property type="entry name" value="Homeodomain-like_sf"/>
</dbReference>
<dbReference type="RefSeq" id="WP_264142124.1">
    <property type="nucleotide sequence ID" value="NZ_JAOYEY010000031.1"/>
</dbReference>
<dbReference type="InterPro" id="IPR001789">
    <property type="entry name" value="Sig_transdc_resp-reg_receiver"/>
</dbReference>
<dbReference type="PRINTS" id="PR00032">
    <property type="entry name" value="HTHARAC"/>
</dbReference>
<evidence type="ECO:0000256" key="3">
    <source>
        <dbReference type="ARBA" id="ARBA00022553"/>
    </source>
</evidence>
<keyword evidence="7" id="KW-0804">Transcription</keyword>
<evidence type="ECO:0000259" key="10">
    <source>
        <dbReference type="PROSITE" id="PS50110"/>
    </source>
</evidence>
<evidence type="ECO:0000256" key="7">
    <source>
        <dbReference type="ARBA" id="ARBA00023163"/>
    </source>
</evidence>
<dbReference type="SMART" id="SM00448">
    <property type="entry name" value="REC"/>
    <property type="match status" value="1"/>
</dbReference>
<feature type="domain" description="HTH araC/xylS-type" evidence="9">
    <location>
        <begin position="425"/>
        <end position="523"/>
    </location>
</feature>
<dbReference type="SUPFAM" id="SSF52172">
    <property type="entry name" value="CheY-like"/>
    <property type="match status" value="1"/>
</dbReference>
<dbReference type="Gene3D" id="1.10.10.60">
    <property type="entry name" value="Homeodomain-like"/>
    <property type="match status" value="2"/>
</dbReference>
<dbReference type="InterPro" id="IPR011006">
    <property type="entry name" value="CheY-like_superfamily"/>
</dbReference>
<dbReference type="PROSITE" id="PS50110">
    <property type="entry name" value="RESPONSE_REGULATORY"/>
    <property type="match status" value="1"/>
</dbReference>
<dbReference type="Pfam" id="PF00072">
    <property type="entry name" value="Response_reg"/>
    <property type="match status" value="1"/>
</dbReference>
<keyword evidence="2" id="KW-0963">Cytoplasm</keyword>
<dbReference type="PANTHER" id="PTHR42713:SF3">
    <property type="entry name" value="TRANSCRIPTIONAL REGULATORY PROTEIN HPTR"/>
    <property type="match status" value="1"/>
</dbReference>
<keyword evidence="12" id="KW-1185">Reference proteome</keyword>
<dbReference type="InterPro" id="IPR051552">
    <property type="entry name" value="HptR"/>
</dbReference>
<gene>
    <name evidence="11" type="ORF">OIH86_06640</name>
</gene>
<keyword evidence="4" id="KW-0902">Two-component regulatory system</keyword>
<evidence type="ECO:0000256" key="1">
    <source>
        <dbReference type="ARBA" id="ARBA00004496"/>
    </source>
</evidence>
<keyword evidence="6" id="KW-0238">DNA-binding</keyword>
<dbReference type="PROSITE" id="PS00041">
    <property type="entry name" value="HTH_ARAC_FAMILY_1"/>
    <property type="match status" value="1"/>
</dbReference>
<protein>
    <submittedName>
        <fullName evidence="11">Response regulator</fullName>
    </submittedName>
</protein>
<comment type="subcellular location">
    <subcellularLocation>
        <location evidence="1">Cytoplasm</location>
    </subcellularLocation>
</comment>
<evidence type="ECO:0000256" key="5">
    <source>
        <dbReference type="ARBA" id="ARBA00023015"/>
    </source>
</evidence>